<reference evidence="2 3" key="1">
    <citation type="submission" date="2019-04" db="EMBL/GenBank/DDBJ databases">
        <title>Friends and foes A comparative genomics study of 23 Aspergillus species from section Flavi.</title>
        <authorList>
            <consortium name="DOE Joint Genome Institute"/>
            <person name="Kjaerbolling I."/>
            <person name="Vesth T."/>
            <person name="Frisvad J.C."/>
            <person name="Nybo J.L."/>
            <person name="Theobald S."/>
            <person name="Kildgaard S."/>
            <person name="Isbrandt T."/>
            <person name="Kuo A."/>
            <person name="Sato A."/>
            <person name="Lyhne E.K."/>
            <person name="Kogle M.E."/>
            <person name="Wiebenga A."/>
            <person name="Kun R.S."/>
            <person name="Lubbers R.J."/>
            <person name="Makela M.R."/>
            <person name="Barry K."/>
            <person name="Chovatia M."/>
            <person name="Clum A."/>
            <person name="Daum C."/>
            <person name="Haridas S."/>
            <person name="He G."/>
            <person name="LaButti K."/>
            <person name="Lipzen A."/>
            <person name="Mondo S."/>
            <person name="Riley R."/>
            <person name="Salamov A."/>
            <person name="Simmons B.A."/>
            <person name="Magnuson J.K."/>
            <person name="Henrissat B."/>
            <person name="Mortensen U.H."/>
            <person name="Larsen T.O."/>
            <person name="Devries R.P."/>
            <person name="Grigoriev I.V."/>
            <person name="Machida M."/>
            <person name="Baker S.E."/>
            <person name="Andersen M.R."/>
        </authorList>
    </citation>
    <scope>NUCLEOTIDE SEQUENCE [LARGE SCALE GENOMIC DNA]</scope>
    <source>
        <strain evidence="2 3">IBT 18842</strain>
    </source>
</reference>
<dbReference type="Proteomes" id="UP000325780">
    <property type="component" value="Unassembled WGS sequence"/>
</dbReference>
<evidence type="ECO:0000313" key="2">
    <source>
        <dbReference type="EMBL" id="KAE8144744.1"/>
    </source>
</evidence>
<dbReference type="EMBL" id="ML742444">
    <property type="protein sequence ID" value="KAE8144744.1"/>
    <property type="molecule type" value="Genomic_DNA"/>
</dbReference>
<gene>
    <name evidence="2" type="ORF">BDV25DRAFT_145316</name>
</gene>
<feature type="compositionally biased region" description="Polar residues" evidence="1">
    <location>
        <begin position="107"/>
        <end position="118"/>
    </location>
</feature>
<accession>A0A5N6TEE2</accession>
<name>A0A5N6TEE2_ASPAV</name>
<evidence type="ECO:0000256" key="1">
    <source>
        <dbReference type="SAM" id="MobiDB-lite"/>
    </source>
</evidence>
<organism evidence="2 3">
    <name type="scientific">Aspergillus avenaceus</name>
    <dbReference type="NCBI Taxonomy" id="36643"/>
    <lineage>
        <taxon>Eukaryota</taxon>
        <taxon>Fungi</taxon>
        <taxon>Dikarya</taxon>
        <taxon>Ascomycota</taxon>
        <taxon>Pezizomycotina</taxon>
        <taxon>Eurotiomycetes</taxon>
        <taxon>Eurotiomycetidae</taxon>
        <taxon>Eurotiales</taxon>
        <taxon>Aspergillaceae</taxon>
        <taxon>Aspergillus</taxon>
        <taxon>Aspergillus subgen. Circumdati</taxon>
    </lineage>
</organism>
<sequence length="246" mass="27365">MSSHNDKVNDVIRTSGRLIDALDDAFKNLQASSKMPVLRECQTEFANALVTYRDTVLKDVLAYALGSSGEASQSKLGYWLASQGLYLQVDDGIVQRFADEDDKYPVSSVNDMASTGGNIQDRYETPTPSKSSAAAPEQKPKRKVKRIVRRKVTTKKKPAAENDTTQIESSSQVSPLIIHNQLEHNLHRQKGSGYCWCSKLQYRPARDGIDAETGTQPSHISQMLSTILWPDNVILLEETNPPVQEE</sequence>
<proteinExistence type="predicted"/>
<feature type="region of interest" description="Disordered" evidence="1">
    <location>
        <begin position="105"/>
        <end position="168"/>
    </location>
</feature>
<feature type="compositionally biased region" description="Basic residues" evidence="1">
    <location>
        <begin position="140"/>
        <end position="157"/>
    </location>
</feature>
<dbReference type="OrthoDB" id="10654373at2759"/>
<keyword evidence="3" id="KW-1185">Reference proteome</keyword>
<evidence type="ECO:0000313" key="3">
    <source>
        <dbReference type="Proteomes" id="UP000325780"/>
    </source>
</evidence>
<protein>
    <submittedName>
        <fullName evidence="2">Uncharacterized protein</fullName>
    </submittedName>
</protein>
<dbReference type="AlphaFoldDB" id="A0A5N6TEE2"/>